<evidence type="ECO:0000313" key="5">
    <source>
        <dbReference type="WBParaSite" id="ECPE_0001648201-mRNA-1"/>
    </source>
</evidence>
<dbReference type="WBParaSite" id="ECPE_0001648201-mRNA-1">
    <property type="protein sequence ID" value="ECPE_0001648201-mRNA-1"/>
    <property type="gene ID" value="ECPE_0001648201"/>
</dbReference>
<evidence type="ECO:0000256" key="1">
    <source>
        <dbReference type="SAM" id="MobiDB-lite"/>
    </source>
</evidence>
<evidence type="ECO:0000256" key="2">
    <source>
        <dbReference type="SAM" id="Phobius"/>
    </source>
</evidence>
<sequence>MESNGKTAQSGSDTMPIDASSGLTPRPRVSNTPYIIAIVCCCLGSIAFASLFAFMVYRLKRYRQKRAKKLRKTQLTSAMDGMKPMPGTMHHPQPTAQQHQFLLTNTQTTNPLFPVTCATNSMPISHSTSLAPLYPNNSYHYNPLKGTPSSFGQHTGFKATDNGNAFATLQSPNHALNTPLLAPQTLSPMLSEQLNSGNYKPMTAALDQGGCGVRAFFVL</sequence>
<protein>
    <submittedName>
        <fullName evidence="3 5">Uncharacterized protein</fullName>
    </submittedName>
</protein>
<reference evidence="5" key="1">
    <citation type="submission" date="2016-06" db="UniProtKB">
        <authorList>
            <consortium name="WormBaseParasite"/>
        </authorList>
    </citation>
    <scope>IDENTIFICATION</scope>
</reference>
<accession>A0A183BB54</accession>
<keyword evidence="4" id="KW-1185">Reference proteome</keyword>
<dbReference type="AlphaFoldDB" id="A0A183BB54"/>
<keyword evidence="2" id="KW-0472">Membrane</keyword>
<name>A0A183BB54_9TREM</name>
<organism evidence="5">
    <name type="scientific">Echinostoma caproni</name>
    <dbReference type="NCBI Taxonomy" id="27848"/>
    <lineage>
        <taxon>Eukaryota</taxon>
        <taxon>Metazoa</taxon>
        <taxon>Spiralia</taxon>
        <taxon>Lophotrochozoa</taxon>
        <taxon>Platyhelminthes</taxon>
        <taxon>Trematoda</taxon>
        <taxon>Digenea</taxon>
        <taxon>Plagiorchiida</taxon>
        <taxon>Echinostomata</taxon>
        <taxon>Echinostomatoidea</taxon>
        <taxon>Echinostomatidae</taxon>
        <taxon>Echinostoma</taxon>
    </lineage>
</organism>
<feature type="compositionally biased region" description="Polar residues" evidence="1">
    <location>
        <begin position="1"/>
        <end position="13"/>
    </location>
</feature>
<keyword evidence="2" id="KW-1133">Transmembrane helix</keyword>
<reference evidence="3 4" key="2">
    <citation type="submission" date="2018-11" db="EMBL/GenBank/DDBJ databases">
        <authorList>
            <consortium name="Pathogen Informatics"/>
        </authorList>
    </citation>
    <scope>NUCLEOTIDE SEQUENCE [LARGE SCALE GENOMIC DNA]</scope>
    <source>
        <strain evidence="3 4">Egypt</strain>
    </source>
</reference>
<evidence type="ECO:0000313" key="4">
    <source>
        <dbReference type="Proteomes" id="UP000272942"/>
    </source>
</evidence>
<keyword evidence="2" id="KW-0812">Transmembrane</keyword>
<dbReference type="EMBL" id="UZAN01064315">
    <property type="protein sequence ID" value="VDP93711.1"/>
    <property type="molecule type" value="Genomic_DNA"/>
</dbReference>
<proteinExistence type="predicted"/>
<dbReference type="Proteomes" id="UP000272942">
    <property type="component" value="Unassembled WGS sequence"/>
</dbReference>
<feature type="transmembrane region" description="Helical" evidence="2">
    <location>
        <begin position="34"/>
        <end position="59"/>
    </location>
</feature>
<evidence type="ECO:0000313" key="3">
    <source>
        <dbReference type="EMBL" id="VDP93711.1"/>
    </source>
</evidence>
<gene>
    <name evidence="3" type="ORF">ECPE_LOCUS16439</name>
</gene>
<feature type="region of interest" description="Disordered" evidence="1">
    <location>
        <begin position="1"/>
        <end position="24"/>
    </location>
</feature>